<organism evidence="9 10">
    <name type="scientific">Spirosoma endophyticum</name>
    <dbReference type="NCBI Taxonomy" id="662367"/>
    <lineage>
        <taxon>Bacteria</taxon>
        <taxon>Pseudomonadati</taxon>
        <taxon>Bacteroidota</taxon>
        <taxon>Cytophagia</taxon>
        <taxon>Cytophagales</taxon>
        <taxon>Cytophagaceae</taxon>
        <taxon>Spirosoma</taxon>
    </lineage>
</organism>
<dbReference type="PROSITE" id="PS52016">
    <property type="entry name" value="TONB_DEPENDENT_REC_3"/>
    <property type="match status" value="1"/>
</dbReference>
<dbReference type="NCBIfam" id="TIGR04056">
    <property type="entry name" value="OMP_RagA_SusC"/>
    <property type="match status" value="1"/>
</dbReference>
<dbReference type="InterPro" id="IPR039426">
    <property type="entry name" value="TonB-dep_rcpt-like"/>
</dbReference>
<dbReference type="RefSeq" id="WP_245776896.1">
    <property type="nucleotide sequence ID" value="NZ_FOLQ01000029.1"/>
</dbReference>
<dbReference type="InterPro" id="IPR037066">
    <property type="entry name" value="Plug_dom_sf"/>
</dbReference>
<dbReference type="SUPFAM" id="SSF56935">
    <property type="entry name" value="Porins"/>
    <property type="match status" value="1"/>
</dbReference>
<dbReference type="STRING" id="662367.SAMN05216167_12919"/>
<dbReference type="InterPro" id="IPR012910">
    <property type="entry name" value="Plug_dom"/>
</dbReference>
<comment type="subcellular location">
    <subcellularLocation>
        <location evidence="1 7">Cell outer membrane</location>
        <topology evidence="1 7">Multi-pass membrane protein</topology>
    </subcellularLocation>
</comment>
<accession>A0A1I2G291</accession>
<evidence type="ECO:0000313" key="9">
    <source>
        <dbReference type="EMBL" id="SFF11249.1"/>
    </source>
</evidence>
<dbReference type="Pfam" id="PF13715">
    <property type="entry name" value="CarbopepD_reg_2"/>
    <property type="match status" value="1"/>
</dbReference>
<dbReference type="Proteomes" id="UP000198598">
    <property type="component" value="Unassembled WGS sequence"/>
</dbReference>
<evidence type="ECO:0000256" key="3">
    <source>
        <dbReference type="ARBA" id="ARBA00022452"/>
    </source>
</evidence>
<keyword evidence="6 7" id="KW-0998">Cell outer membrane</keyword>
<dbReference type="Pfam" id="PF07715">
    <property type="entry name" value="Plug"/>
    <property type="match status" value="1"/>
</dbReference>
<gene>
    <name evidence="9" type="ORF">SAMN05216167_12919</name>
</gene>
<reference evidence="9 10" key="1">
    <citation type="submission" date="2016-10" db="EMBL/GenBank/DDBJ databases">
        <authorList>
            <person name="de Groot N.N."/>
        </authorList>
    </citation>
    <scope>NUCLEOTIDE SEQUENCE [LARGE SCALE GENOMIC DNA]</scope>
    <source>
        <strain evidence="9 10">DSM 26130</strain>
    </source>
</reference>
<dbReference type="InterPro" id="IPR008969">
    <property type="entry name" value="CarboxyPept-like_regulatory"/>
</dbReference>
<evidence type="ECO:0000256" key="2">
    <source>
        <dbReference type="ARBA" id="ARBA00022448"/>
    </source>
</evidence>
<evidence type="ECO:0000256" key="1">
    <source>
        <dbReference type="ARBA" id="ARBA00004571"/>
    </source>
</evidence>
<proteinExistence type="inferred from homology"/>
<dbReference type="InterPro" id="IPR036942">
    <property type="entry name" value="Beta-barrel_TonB_sf"/>
</dbReference>
<dbReference type="Gene3D" id="2.40.170.20">
    <property type="entry name" value="TonB-dependent receptor, beta-barrel domain"/>
    <property type="match status" value="1"/>
</dbReference>
<evidence type="ECO:0000256" key="5">
    <source>
        <dbReference type="ARBA" id="ARBA00023136"/>
    </source>
</evidence>
<keyword evidence="4 7" id="KW-0812">Transmembrane</keyword>
<keyword evidence="3 7" id="KW-1134">Transmembrane beta strand</keyword>
<evidence type="ECO:0000256" key="6">
    <source>
        <dbReference type="ARBA" id="ARBA00023237"/>
    </source>
</evidence>
<evidence type="ECO:0000313" key="10">
    <source>
        <dbReference type="Proteomes" id="UP000198598"/>
    </source>
</evidence>
<dbReference type="InterPro" id="IPR023997">
    <property type="entry name" value="TonB-dep_OMP_SusC/RagA_CS"/>
</dbReference>
<dbReference type="Gene3D" id="2.170.130.10">
    <property type="entry name" value="TonB-dependent receptor, plug domain"/>
    <property type="match status" value="1"/>
</dbReference>
<comment type="similarity">
    <text evidence="7">Belongs to the TonB-dependent receptor family.</text>
</comment>
<keyword evidence="2 7" id="KW-0813">Transport</keyword>
<evidence type="ECO:0000259" key="8">
    <source>
        <dbReference type="Pfam" id="PF07715"/>
    </source>
</evidence>
<feature type="domain" description="TonB-dependent receptor plug" evidence="8">
    <location>
        <begin position="165"/>
        <end position="283"/>
    </location>
</feature>
<dbReference type="Gene3D" id="2.60.40.1120">
    <property type="entry name" value="Carboxypeptidase-like, regulatory domain"/>
    <property type="match status" value="1"/>
</dbReference>
<dbReference type="InterPro" id="IPR023996">
    <property type="entry name" value="TonB-dep_OMP_SusC/RagA"/>
</dbReference>
<dbReference type="NCBIfam" id="TIGR04057">
    <property type="entry name" value="SusC_RagA_signa"/>
    <property type="match status" value="1"/>
</dbReference>
<dbReference type="GO" id="GO:0009279">
    <property type="term" value="C:cell outer membrane"/>
    <property type="evidence" value="ECO:0007669"/>
    <property type="project" value="UniProtKB-SubCell"/>
</dbReference>
<evidence type="ECO:0000256" key="4">
    <source>
        <dbReference type="ARBA" id="ARBA00022692"/>
    </source>
</evidence>
<dbReference type="AlphaFoldDB" id="A0A1I2G291"/>
<keyword evidence="5 7" id="KW-0472">Membrane</keyword>
<name>A0A1I2G291_9BACT</name>
<sequence length="1118" mass="121402">MRLSLQNRIRILGYLAVSASMVTTVRAQNRLVEKGDPSDIVAKNERSSVPTKVTYRIDASGMSSVPAAIVIKGKVTAQEDRLALPGVNISIKGTTVGTTTNAEGNYTINVPSKESTLIFSFLGYVSQEIPVGDQTAINVTLAADSKVLNEVVVTALGFKEEKDRMGSTLSTVKPEDIKRSGETGVINGLAGKAAGVLISRSTGDPGAGSYIQIRGQNTITGSNQPLIIIDGVPMSNSTSGDSRGGVAQQSRLNDINPEDIASMQILKGASAAGLWGSRAANGVIVITTKRGAADNKLNVSFSSTVSFDKVNVLHPLQEAYGQGSGGVYNPTTQYSWGDKIANRAGGDDVVNMNGARFESYQGKTFYPILTKNSRETYNEARKDAVFRTGTYYDNNVSLSGGNDKGNFYLSLGNLNQKGIFAGQSDYKRNSVRFNASRQLNDIIKASANANYIRTTSNRVQKGDNASGLYLGMLRSSPDFDSRYWKGSYFASPTAAAIRNRQRSYRNYLGASANPSYNDPLWTINELTNFSEVDRFIMNSEIVATPKDWFSITARAGMDTYNDRRVTNNPVSSVENSGAGAYDQRIISETEMNLDVIGRASKDFGENITSTLIVGFNINDRKYNLLGGTMNGFILEEAPPNFANSTAVNNFPFNTETHRRTARLYSTLNLGFYNQLFVNGSIASESGSTFGSASKSTFYYPSADVAWQFSQLPVFRGSALSFGKVRASFGIVGIQPEPYRNTTPYVTASFSSWATTLTSSGYGGAYVESATQGDPNLFPERKTEWEVGADLRFFKNKLTVGYTYYQNNIRDLLLQVSSAGSTGFSQKYTNAGSMENKGMEVDFNLNVLQKKDFNWNVFANWSKNKNRVTNLGGTEIVTFTAGALSTVAHVGDALSSFYGGVYQRNEDGSMNLTSTGFPKLGTTLGIVGDPNPDWRGGFGTNLSYKKLSLNVLFETFQGGDFYEGTRGVLVNFGTYADVGNEVTLAQDTYNYAGTLFKAGTTLRGNVTNYGGGPVLLDQSFYTSIGGHSGQLTEQFVRDGSWTRIREITLGYQLNTPGFRKKTKLESVSFAVTTRNPVLWTKVVGIDPETNVSGVGNARGVDYFNNPSTRSLVFSLKINY</sequence>
<dbReference type="SUPFAM" id="SSF49464">
    <property type="entry name" value="Carboxypeptidase regulatory domain-like"/>
    <property type="match status" value="1"/>
</dbReference>
<protein>
    <submittedName>
        <fullName evidence="9">TonB-linked outer membrane protein, SusC/RagA family</fullName>
    </submittedName>
</protein>
<dbReference type="EMBL" id="FOLQ01000029">
    <property type="protein sequence ID" value="SFF11249.1"/>
    <property type="molecule type" value="Genomic_DNA"/>
</dbReference>
<keyword evidence="10" id="KW-1185">Reference proteome</keyword>
<evidence type="ECO:0000256" key="7">
    <source>
        <dbReference type="PROSITE-ProRule" id="PRU01360"/>
    </source>
</evidence>